<feature type="domain" description="ASPIC/UnbV" evidence="2">
    <location>
        <begin position="538"/>
        <end position="608"/>
    </location>
</feature>
<dbReference type="KEGG" id="ftj:FTUN_8500"/>
<organism evidence="3 4">
    <name type="scientific">Frigoriglobus tundricola</name>
    <dbReference type="NCBI Taxonomy" id="2774151"/>
    <lineage>
        <taxon>Bacteria</taxon>
        <taxon>Pseudomonadati</taxon>
        <taxon>Planctomycetota</taxon>
        <taxon>Planctomycetia</taxon>
        <taxon>Gemmatales</taxon>
        <taxon>Gemmataceae</taxon>
        <taxon>Frigoriglobus</taxon>
    </lineage>
</organism>
<dbReference type="SUPFAM" id="SSF69318">
    <property type="entry name" value="Integrin alpha N-terminal domain"/>
    <property type="match status" value="1"/>
</dbReference>
<evidence type="ECO:0000259" key="2">
    <source>
        <dbReference type="Pfam" id="PF07593"/>
    </source>
</evidence>
<dbReference type="InterPro" id="IPR027039">
    <property type="entry name" value="Crtac1"/>
</dbReference>
<dbReference type="AlphaFoldDB" id="A0A6M5Z5M7"/>
<dbReference type="EMBL" id="CP053452">
    <property type="protein sequence ID" value="QJX00862.1"/>
    <property type="molecule type" value="Genomic_DNA"/>
</dbReference>
<dbReference type="InterPro" id="IPR011519">
    <property type="entry name" value="UnbV_ASPIC"/>
</dbReference>
<proteinExistence type="predicted"/>
<dbReference type="PANTHER" id="PTHR16026:SF0">
    <property type="entry name" value="CARTILAGE ACIDIC PROTEIN 1"/>
    <property type="match status" value="1"/>
</dbReference>
<dbReference type="Pfam" id="PF13517">
    <property type="entry name" value="FG-GAP_3"/>
    <property type="match status" value="2"/>
</dbReference>
<dbReference type="Proteomes" id="UP000503447">
    <property type="component" value="Chromosome"/>
</dbReference>
<evidence type="ECO:0000313" key="3">
    <source>
        <dbReference type="EMBL" id="QJX00862.1"/>
    </source>
</evidence>
<protein>
    <recommendedName>
        <fullName evidence="2">ASPIC/UnbV domain-containing protein</fullName>
    </recommendedName>
</protein>
<keyword evidence="4" id="KW-1185">Reference proteome</keyword>
<dbReference type="RefSeq" id="WP_171475521.1">
    <property type="nucleotide sequence ID" value="NZ_CP053452.2"/>
</dbReference>
<name>A0A6M5Z5M7_9BACT</name>
<dbReference type="InterPro" id="IPR028994">
    <property type="entry name" value="Integrin_alpha_N"/>
</dbReference>
<dbReference type="PANTHER" id="PTHR16026">
    <property type="entry name" value="CARTILAGE ACIDIC PROTEIN 1"/>
    <property type="match status" value="1"/>
</dbReference>
<dbReference type="Gene3D" id="2.130.10.130">
    <property type="entry name" value="Integrin alpha, N-terminal"/>
    <property type="match status" value="2"/>
</dbReference>
<dbReference type="InterPro" id="IPR013517">
    <property type="entry name" value="FG-GAP"/>
</dbReference>
<gene>
    <name evidence="3" type="ORF">FTUN_8500</name>
</gene>
<keyword evidence="1" id="KW-0732">Signal</keyword>
<evidence type="ECO:0000256" key="1">
    <source>
        <dbReference type="ARBA" id="ARBA00022729"/>
    </source>
</evidence>
<accession>A0A6M5Z5M7</accession>
<evidence type="ECO:0000313" key="4">
    <source>
        <dbReference type="Proteomes" id="UP000503447"/>
    </source>
</evidence>
<reference evidence="4" key="1">
    <citation type="submission" date="2020-05" db="EMBL/GenBank/DDBJ databases">
        <title>Frigoriglobus tundricola gen. nov., sp. nov., a psychrotolerant cellulolytic planctomycete of the family Gemmataceae with two divergent copies of 16S rRNA gene.</title>
        <authorList>
            <person name="Kulichevskaya I.S."/>
            <person name="Ivanova A.A."/>
            <person name="Naumoff D.G."/>
            <person name="Beletsky A.V."/>
            <person name="Rijpstra W.I.C."/>
            <person name="Sinninghe Damste J.S."/>
            <person name="Mardanov A.V."/>
            <person name="Ravin N.V."/>
            <person name="Dedysh S.N."/>
        </authorList>
    </citation>
    <scope>NUCLEOTIDE SEQUENCE [LARGE SCALE GENOMIC DNA]</scope>
    <source>
        <strain evidence="4">PL17</strain>
    </source>
</reference>
<sequence length="617" mass="67250">MSATIKRIIVTAFFIGLLVAVVVLNHSGDGTSEGQLSAAEALDRYGFYLTESAKPCGITFRHESPTLDQKLEHIMPLVAAMGAGVSIIDFDGDGWLDIYAVNGKEGGANHLYRNRGDHDRRGGGGTFEEVAAQLGVADLNQPGTGVCMGAIWADFDNDGFPDLFVYKWGRPELFRNKGGKGFERVTEHAGLPKWVNANTACWLDYDRDGLPDLFIAGYWRDDLDLWHLETPKVMPESFEYAKNGGRKYLLRNRGDGTFEDVTDRVGIKSTRWTLAVVAADLCGTGYPDIVLANDYGVSEFFANNRGKSFNEIGDEIGIGKAPKSGMNASLGDIFNKGQLAIYVSNITEAGNLVQKNNLWVPTGKTASGRPAYQNQADFLKVAQGGWSWGARFGDLNNDGRLDLYLTNGYVSAAKNKSYWYDYGKIAGGVNKLIENAQYWPPMGDQSLSGYQQKCLWINRGSEFTDVATAVGVSDTFDGRAVTMADLFNRGVLDVAVANQNAPLLLYKNTVGAGRDWVQFELTGGARPGRTGAWSNRSAIGAQVKLTWRQGAAGPVLQQLQVVTAGDGYAAQSMFRLHYGLGTDARVEKAEIIWPSGRTQTIRSPKTGTLHRVEEPAP</sequence>
<dbReference type="Pfam" id="PF07593">
    <property type="entry name" value="UnbV_ASPIC"/>
    <property type="match status" value="1"/>
</dbReference>